<dbReference type="AlphaFoldDB" id="A0A8S1KAQ9"/>
<comment type="caution">
    <text evidence="3">The sequence shown here is derived from an EMBL/GenBank/DDBJ whole genome shotgun (WGS) entry which is preliminary data.</text>
</comment>
<feature type="coiled-coil region" evidence="1">
    <location>
        <begin position="332"/>
        <end position="492"/>
    </location>
</feature>
<evidence type="ECO:0000256" key="1">
    <source>
        <dbReference type="SAM" id="Coils"/>
    </source>
</evidence>
<organism evidence="3 4">
    <name type="scientific">Paramecium primaurelia</name>
    <dbReference type="NCBI Taxonomy" id="5886"/>
    <lineage>
        <taxon>Eukaryota</taxon>
        <taxon>Sar</taxon>
        <taxon>Alveolata</taxon>
        <taxon>Ciliophora</taxon>
        <taxon>Intramacronucleata</taxon>
        <taxon>Oligohymenophorea</taxon>
        <taxon>Peniculida</taxon>
        <taxon>Parameciidae</taxon>
        <taxon>Paramecium</taxon>
    </lineage>
</organism>
<name>A0A8S1KAQ9_PARPR</name>
<evidence type="ECO:0000256" key="2">
    <source>
        <dbReference type="SAM" id="MobiDB-lite"/>
    </source>
</evidence>
<evidence type="ECO:0000313" key="3">
    <source>
        <dbReference type="EMBL" id="CAD8051667.1"/>
    </source>
</evidence>
<evidence type="ECO:0000313" key="4">
    <source>
        <dbReference type="Proteomes" id="UP000688137"/>
    </source>
</evidence>
<reference evidence="3" key="1">
    <citation type="submission" date="2021-01" db="EMBL/GenBank/DDBJ databases">
        <authorList>
            <consortium name="Genoscope - CEA"/>
            <person name="William W."/>
        </authorList>
    </citation>
    <scope>NUCLEOTIDE SEQUENCE</scope>
</reference>
<keyword evidence="1" id="KW-0175">Coiled coil</keyword>
<dbReference type="EMBL" id="CAJJDM010000014">
    <property type="protein sequence ID" value="CAD8051667.1"/>
    <property type="molecule type" value="Genomic_DNA"/>
</dbReference>
<accession>A0A8S1KAQ9</accession>
<feature type="coiled-coil region" evidence="1">
    <location>
        <begin position="248"/>
        <end position="301"/>
    </location>
</feature>
<protein>
    <submittedName>
        <fullName evidence="3">Uncharacterized protein</fullName>
    </submittedName>
</protein>
<keyword evidence="4" id="KW-1185">Reference proteome</keyword>
<feature type="compositionally biased region" description="Polar residues" evidence="2">
    <location>
        <begin position="517"/>
        <end position="533"/>
    </location>
</feature>
<dbReference type="OMA" id="ERMQKEP"/>
<proteinExistence type="predicted"/>
<dbReference type="Proteomes" id="UP000688137">
    <property type="component" value="Unassembled WGS sequence"/>
</dbReference>
<feature type="region of interest" description="Disordered" evidence="2">
    <location>
        <begin position="517"/>
        <end position="540"/>
    </location>
</feature>
<sequence>MTNCNYQIYETKQYKIQDRRISKQNKVCIYFQTSEYVQIYLQIVIIQFYFIKHITSKNFINVKKQNNKRIASKTFSQIRSRPQSGIIYDTKKLEKVSPNGLKVVILGAGEQNDLDKFVLKPSSNKFRTLSTRKTNVINDSSVTQSKSNHTEIVKNSPVVQDLSKKIPVNMVKDKDDLYAETVYLKDIINKLTQENYDLKAKMRFLNKNTERMQTVVQNVGGYLQQKYVADKQDLALMTKLGISENLLTITLKKQIKELRTMIKQQNEEIQNLKHDIKYTKIQELEKEINVFQEETLRLKTLLEQSQRNEQIYQMTHDFNQFEEKFYIQMQIINSLKQENSFYQGQIAIEQEEKFKLQNQIETNQKVLNKQKQVIDDLQQTLKDKLIYIDGLQQELDSYKDTNQNLIQKANKLDNNQLRIIGLVKIEQELRKELQQKTRDIEYLDKTTTELKQKLNEKSSIEAKIKDQLQEELKKLKIAYEELDEKYKHLLLINAQSRLKETVPSIQQKLAPTAATLNIKSQRPQNQNNTPDSINQDKNQQQQKFKVIKKDDVQYLGFELNYRLRTKKITLADAIERYLFDNKNKKTGEIKLKEISERMQKEPFLLIDEDSALLVARYLTEDNSQEFIVYNDQLTQSTTIVRSILQKLIGNYDILTSEIEIKKTKEITQVISKYKNSLKQYFDQLTSKYEGLLERKQIIETFEYMDIDLTPEQYDFLFLRLFSYSNNTQIFPYIRIFEIFQEIQIERIDSDKKKKSRKKDFKDQVDNKNKKVEIFTRRQSMELAN</sequence>
<gene>
    <name evidence="3" type="ORF">PPRIM_AZ9-3.1.T0180272</name>
</gene>